<dbReference type="AlphaFoldDB" id="A0A3G1A6F4"/>
<reference evidence="3" key="1">
    <citation type="book" date="2010" name="EXTREMOPHILES" publisher="0:0-0">
        <title>Complete genome sequences of ten hyperthermophilic archaea reveal their metabolic capabilities and possible ecological roles.</title>
        <editorList>
            <person name="?"/>
        </editorList>
        <authorList>
            <person name="Ravin N.V."/>
            <person name="Mardanov A.V."/>
            <person name="Bonch-Osmolovskaya E.A."/>
            <person name="Skryabin K.G."/>
        </authorList>
    </citation>
    <scope>NUCLEOTIDE SEQUENCE [LARGE SCALE GENOMIC DNA]</scope>
    <source>
        <strain evidence="3">1505</strain>
    </source>
</reference>
<name>A0A3G1A6F4_9CREN</name>
<keyword evidence="1" id="KW-0175">Coiled coil</keyword>
<dbReference type="PANTHER" id="PTHR35610:SF7">
    <property type="entry name" value="3-ISOPROPYLMALATE DEHYDRATASE"/>
    <property type="match status" value="1"/>
</dbReference>
<sequence length="256" mass="27807">MKIQKLDGYTLITYKDIKLRDGVLVQGLPGIGLVGKIAVDYIVSSLDLEKVAELIGPGILLPAGNVGVFVTNQGELQLPSYKFYYYSGTERDFLFLTSEVQPTVWAQYEVAEKVLDLFVSLGGREVVGLCGTAIEEAETGVYYALATQRLGEKLESIGAKRSSGGTITGACGLLPALASLRGLDAFVLMGSTQTSEPNFAAAKEVIIAFSKLYGISISLEEIEKVINQIREKEEEAKKILEEAKPKEGEQLPSWYV</sequence>
<dbReference type="InterPro" id="IPR038389">
    <property type="entry name" value="PSMG2_sf"/>
</dbReference>
<feature type="coiled-coil region" evidence="1">
    <location>
        <begin position="215"/>
        <end position="242"/>
    </location>
</feature>
<protein>
    <recommendedName>
        <fullName evidence="4">Proteasome assembly chaperone family protein</fullName>
    </recommendedName>
</protein>
<dbReference type="RefSeq" id="WP_052887085.1">
    <property type="nucleotide sequence ID" value="NZ_CP007493.1"/>
</dbReference>
<accession>A0A3G1A6F4</accession>
<dbReference type="KEGG" id="tcb:TCARB_1453"/>
<proteinExistence type="predicted"/>
<dbReference type="EMBL" id="CP007493">
    <property type="protein sequence ID" value="AJB42499.1"/>
    <property type="molecule type" value="Genomic_DNA"/>
</dbReference>
<dbReference type="GeneID" id="25406858"/>
<organism evidence="2 3">
    <name type="scientific">Thermofilum adornatum 1505</name>
    <dbReference type="NCBI Taxonomy" id="697581"/>
    <lineage>
        <taxon>Archaea</taxon>
        <taxon>Thermoproteota</taxon>
        <taxon>Thermoprotei</taxon>
        <taxon>Thermofilales</taxon>
        <taxon>Thermofilaceae</taxon>
        <taxon>Thermofilum</taxon>
    </lineage>
</organism>
<gene>
    <name evidence="2" type="ORF">TCARB_1453</name>
</gene>
<dbReference type="PANTHER" id="PTHR35610">
    <property type="entry name" value="3-ISOPROPYLMALATE DEHYDRATASE-RELATED"/>
    <property type="match status" value="1"/>
</dbReference>
<dbReference type="Pfam" id="PF09754">
    <property type="entry name" value="PAC2"/>
    <property type="match status" value="1"/>
</dbReference>
<dbReference type="Proteomes" id="UP000266720">
    <property type="component" value="Chromosome"/>
</dbReference>
<evidence type="ECO:0008006" key="4">
    <source>
        <dbReference type="Google" id="ProtNLM"/>
    </source>
</evidence>
<dbReference type="STRING" id="697581.TCARB_1453"/>
<evidence type="ECO:0000313" key="3">
    <source>
        <dbReference type="Proteomes" id="UP000266720"/>
    </source>
</evidence>
<dbReference type="SUPFAM" id="SSF159659">
    <property type="entry name" value="Cgl1923-like"/>
    <property type="match status" value="1"/>
</dbReference>
<evidence type="ECO:0000256" key="1">
    <source>
        <dbReference type="SAM" id="Coils"/>
    </source>
</evidence>
<evidence type="ECO:0000313" key="2">
    <source>
        <dbReference type="EMBL" id="AJB42499.1"/>
    </source>
</evidence>
<dbReference type="Gene3D" id="3.40.50.10900">
    <property type="entry name" value="PAC-like subunit"/>
    <property type="match status" value="1"/>
</dbReference>
<dbReference type="InterPro" id="IPR019151">
    <property type="entry name" value="Proteasome_assmbl_chaperone_2"/>
</dbReference>